<dbReference type="InterPro" id="IPR006531">
    <property type="entry name" value="Gp5/Vgr_OB"/>
</dbReference>
<gene>
    <name evidence="2" type="ORF">G9H71_08425</name>
</gene>
<name>A0ABX0GSF9_9ACTN</name>
<dbReference type="RefSeq" id="WP_166280721.1">
    <property type="nucleotide sequence ID" value="NZ_JAANNP010000003.1"/>
</dbReference>
<dbReference type="InterPro" id="IPR037026">
    <property type="entry name" value="Vgr_OB-fold_dom_sf"/>
</dbReference>
<dbReference type="SUPFAM" id="SSF69255">
    <property type="entry name" value="gp5 N-terminal domain-like"/>
    <property type="match status" value="1"/>
</dbReference>
<dbReference type="EMBL" id="JAANNP010000003">
    <property type="protein sequence ID" value="NHC13804.1"/>
    <property type="molecule type" value="Genomic_DNA"/>
</dbReference>
<dbReference type="Pfam" id="PF04717">
    <property type="entry name" value="Phage_base_V"/>
    <property type="match status" value="1"/>
</dbReference>
<sequence>MTNVRQQAGATFMVTIAGRQLPDDVKSLMSYAFVEDNLNLPDAFYLSFHDPQHVVIAKTHAEVAAEVTVAVQSEVHPGGERIFKGEITALEAELEGGRTRTVLRGFDKANRLYRGRRIRAFKDVTYGDVVKQVAREAGLDVGRVEEPPGGPTAHVTQPNVTDAEFLTMLAGEVGFVLLMQEGKVSFYAAPESGAAPRPGTLDDRNPLQLIQGDNLLRFSAVVTSDSQVKDVEVRGWDIPAKRELIGRALAATSVAQVGTSPAALARAFGDRSCVSVDVPFGSQGQVDAAAKALAEQIAGTHAQFEGIARGNPKLRAGAAVSLGLAGEPFDGKYTLTVTRHVFDNGEYVTHFASTGRHERSLQALTSGGTSASVVSPAFVSAPIPGVVSAVVTDVKDEDGICQAKVKVPRYDDTFESGWLRVVQPGAGPDRGAIVLPEVNDEVLVAFEQGDSRRGYVLGGLYNGQDKPSPAAFDGAVGSDGLVARRSFTSRKGHYFLIDDTDGREHVEVATKGSRFSLKLAQDEGGGGVLVVSDGLVKVDAQGDITIAGKGRITVDATGELAMKGSKVTITADTDVQVNGLNVKLAGSASAEMTGARAKVAGSASLDLNGGATATLSGGLVKIN</sequence>
<evidence type="ECO:0000259" key="1">
    <source>
        <dbReference type="Pfam" id="PF04717"/>
    </source>
</evidence>
<dbReference type="SUPFAM" id="SSF69279">
    <property type="entry name" value="Phage tail proteins"/>
    <property type="match status" value="1"/>
</dbReference>
<dbReference type="Pfam" id="PF05954">
    <property type="entry name" value="Phage_GPD"/>
    <property type="match status" value="1"/>
</dbReference>
<feature type="domain" description="Gp5/Type VI secretion system Vgr protein OB-fold" evidence="1">
    <location>
        <begin position="388"/>
        <end position="461"/>
    </location>
</feature>
<organism evidence="2 3">
    <name type="scientific">Motilibacter deserti</name>
    <dbReference type="NCBI Taxonomy" id="2714956"/>
    <lineage>
        <taxon>Bacteria</taxon>
        <taxon>Bacillati</taxon>
        <taxon>Actinomycetota</taxon>
        <taxon>Actinomycetes</taxon>
        <taxon>Motilibacterales</taxon>
        <taxon>Motilibacteraceae</taxon>
        <taxon>Motilibacter</taxon>
    </lineage>
</organism>
<comment type="caution">
    <text evidence="2">The sequence shown here is derived from an EMBL/GenBank/DDBJ whole genome shotgun (WGS) entry which is preliminary data.</text>
</comment>
<accession>A0ABX0GSF9</accession>
<reference evidence="2 3" key="1">
    <citation type="submission" date="2020-03" db="EMBL/GenBank/DDBJ databases">
        <title>Two novel Motilibacter sp.</title>
        <authorList>
            <person name="Liu S."/>
        </authorList>
    </citation>
    <scope>NUCLEOTIDE SEQUENCE [LARGE SCALE GENOMIC DNA]</scope>
    <source>
        <strain evidence="2 3">E257</strain>
    </source>
</reference>
<keyword evidence="3" id="KW-1185">Reference proteome</keyword>
<protein>
    <submittedName>
        <fullName evidence="2">VgrG-related protein</fullName>
    </submittedName>
</protein>
<dbReference type="InterPro" id="IPR047702">
    <property type="entry name" value="VgrG-rel"/>
</dbReference>
<evidence type="ECO:0000313" key="3">
    <source>
        <dbReference type="Proteomes" id="UP000800981"/>
    </source>
</evidence>
<dbReference type="Proteomes" id="UP000800981">
    <property type="component" value="Unassembled WGS sequence"/>
</dbReference>
<dbReference type="NCBIfam" id="NF033848">
    <property type="entry name" value="VgrG_rel"/>
    <property type="match status" value="1"/>
</dbReference>
<dbReference type="Gene3D" id="2.40.50.230">
    <property type="entry name" value="Gp5 N-terminal domain"/>
    <property type="match status" value="1"/>
</dbReference>
<proteinExistence type="predicted"/>
<evidence type="ECO:0000313" key="2">
    <source>
        <dbReference type="EMBL" id="NHC13804.1"/>
    </source>
</evidence>